<dbReference type="PIRSF" id="PIRSF016557">
    <property type="entry name" value="Caps_synth_CpsB"/>
    <property type="match status" value="1"/>
</dbReference>
<name>E6LD63_ENTI1</name>
<reference evidence="6 7" key="1">
    <citation type="submission" date="2010-12" db="EMBL/GenBank/DDBJ databases">
        <authorList>
            <person name="Muzny D."/>
            <person name="Qin X."/>
            <person name="Deng J."/>
            <person name="Jiang H."/>
            <person name="Liu Y."/>
            <person name="Qu J."/>
            <person name="Song X.-Z."/>
            <person name="Zhang L."/>
            <person name="Thornton R."/>
            <person name="Coyle M."/>
            <person name="Francisco L."/>
            <person name="Jackson L."/>
            <person name="Javaid M."/>
            <person name="Korchina V."/>
            <person name="Kovar C."/>
            <person name="Mata R."/>
            <person name="Mathew T."/>
            <person name="Ngo R."/>
            <person name="Nguyen L."/>
            <person name="Nguyen N."/>
            <person name="Okwuonu G."/>
            <person name="Ongeri F."/>
            <person name="Pham C."/>
            <person name="Simmons D."/>
            <person name="Wilczek-Boney K."/>
            <person name="Hale W."/>
            <person name="Jakkamsetti A."/>
            <person name="Pham P."/>
            <person name="Ruth R."/>
            <person name="San Lucas F."/>
            <person name="Warren J."/>
            <person name="Zhang J."/>
            <person name="Zhao Z."/>
            <person name="Zhou C."/>
            <person name="Zhu D."/>
            <person name="Lee S."/>
            <person name="Bess C."/>
            <person name="Blankenburg K."/>
            <person name="Forbes L."/>
            <person name="Fu Q."/>
            <person name="Gubbala S."/>
            <person name="Hirani K."/>
            <person name="Jayaseelan J.C."/>
            <person name="Lara F."/>
            <person name="Munidasa M."/>
            <person name="Palculict T."/>
            <person name="Patil S."/>
            <person name="Pu L.-L."/>
            <person name="Saada N."/>
            <person name="Tang L."/>
            <person name="Weissenberger G."/>
            <person name="Zhu Y."/>
            <person name="Hemphill L."/>
            <person name="Shang Y."/>
            <person name="Youmans B."/>
            <person name="Ayvaz T."/>
            <person name="Ross M."/>
            <person name="Santibanez J."/>
            <person name="Aqrawi P."/>
            <person name="Gross S."/>
            <person name="Joshi V."/>
            <person name="Fowler G."/>
            <person name="Nazareth L."/>
            <person name="Reid J."/>
            <person name="Worley K."/>
            <person name="Petrosino J."/>
            <person name="Highlander S."/>
            <person name="Gibbs R."/>
        </authorList>
    </citation>
    <scope>NUCLEOTIDE SEQUENCE [LARGE SCALE GENOMIC DNA]</scope>
    <source>
        <strain evidence="7">DSM 15952 / CCUG 50447 / LMG 22039 / TP 1.5</strain>
    </source>
</reference>
<dbReference type="EC" id="3.1.3.48" evidence="5"/>
<keyword evidence="7" id="KW-1185">Reference proteome</keyword>
<protein>
    <recommendedName>
        <fullName evidence="5">Tyrosine-protein phosphatase</fullName>
        <ecNumber evidence="5">3.1.3.48</ecNumber>
    </recommendedName>
</protein>
<dbReference type="SUPFAM" id="SSF89550">
    <property type="entry name" value="PHP domain-like"/>
    <property type="match status" value="1"/>
</dbReference>
<proteinExistence type="inferred from homology"/>
<dbReference type="Pfam" id="PF19567">
    <property type="entry name" value="CpsB_CapC"/>
    <property type="match status" value="1"/>
</dbReference>
<evidence type="ECO:0000256" key="3">
    <source>
        <dbReference type="ARBA" id="ARBA00022912"/>
    </source>
</evidence>
<evidence type="ECO:0000256" key="1">
    <source>
        <dbReference type="ARBA" id="ARBA00005750"/>
    </source>
</evidence>
<dbReference type="InterPro" id="IPR016195">
    <property type="entry name" value="Pol/histidinol_Pase-like"/>
</dbReference>
<gene>
    <name evidence="6" type="primary">epsC</name>
    <name evidence="6" type="ORF">HMPREF9088_0303</name>
</gene>
<keyword evidence="2 5" id="KW-0378">Hydrolase</keyword>
<dbReference type="PANTHER" id="PTHR39181:SF1">
    <property type="entry name" value="TYROSINE-PROTEIN PHOSPHATASE YWQE"/>
    <property type="match status" value="1"/>
</dbReference>
<dbReference type="GO" id="GO:0030145">
    <property type="term" value="F:manganese ion binding"/>
    <property type="evidence" value="ECO:0007669"/>
    <property type="project" value="UniProtKB-UniRule"/>
</dbReference>
<evidence type="ECO:0000313" key="7">
    <source>
        <dbReference type="Proteomes" id="UP000010296"/>
    </source>
</evidence>
<dbReference type="STRING" id="888064.HMPREF9088_0303"/>
<keyword evidence="3 5" id="KW-0904">Protein phosphatase</keyword>
<dbReference type="PATRIC" id="fig|888064.11.peg.880"/>
<evidence type="ECO:0000256" key="2">
    <source>
        <dbReference type="ARBA" id="ARBA00022801"/>
    </source>
</evidence>
<dbReference type="EMBL" id="AEPV01000011">
    <property type="protein sequence ID" value="EFU74844.1"/>
    <property type="molecule type" value="Genomic_DNA"/>
</dbReference>
<dbReference type="Gene3D" id="3.20.20.140">
    <property type="entry name" value="Metal-dependent hydrolases"/>
    <property type="match status" value="1"/>
</dbReference>
<comment type="caution">
    <text evidence="6">The sequence shown here is derived from an EMBL/GenBank/DDBJ whole genome shotgun (WGS) entry which is preliminary data.</text>
</comment>
<dbReference type="HOGENOM" id="CLU_085966_1_0_9"/>
<sequence length="256" mass="29079">MGMIDLHCHILPGIDDGAKTVEDSIAMAQKAISQGITHILCTPHHLNGKYTNPASDVITRVARLQEEFDQRNLPITLLEGQEIRINGLLMDKLEEHDLLFTDLDNTYLLIEFPTLDVPAYTEQLFFELMSKGHIPVIVHPERNAKFREDPNRLIPFLDMGVLTQLTAPSIVGIFGKDIQKTAMSMMESNMLHMVASDAHGVNTRNFYLKEAYEKIEKEFGKSRVQAMQQVTKDLVNGDQPVLPEYSEIRKKRFGLF</sequence>
<dbReference type="PANTHER" id="PTHR39181">
    <property type="entry name" value="TYROSINE-PROTEIN PHOSPHATASE YWQE"/>
    <property type="match status" value="1"/>
</dbReference>
<organism evidence="6 7">
    <name type="scientific">Enterococcus italicus (strain DSM 15952 / CCUG 50447 / LMG 22039 / TP 1.5)</name>
    <dbReference type="NCBI Taxonomy" id="888064"/>
    <lineage>
        <taxon>Bacteria</taxon>
        <taxon>Bacillati</taxon>
        <taxon>Bacillota</taxon>
        <taxon>Bacilli</taxon>
        <taxon>Lactobacillales</taxon>
        <taxon>Enterococcaceae</taxon>
        <taxon>Enterococcus</taxon>
    </lineage>
</organism>
<evidence type="ECO:0000256" key="4">
    <source>
        <dbReference type="ARBA" id="ARBA00051722"/>
    </source>
</evidence>
<dbReference type="InterPro" id="IPR016667">
    <property type="entry name" value="Caps_polysacc_synth_CpsB/CapC"/>
</dbReference>
<dbReference type="eggNOG" id="COG4464">
    <property type="taxonomic scope" value="Bacteria"/>
</dbReference>
<accession>E6LD63</accession>
<dbReference type="Proteomes" id="UP000010296">
    <property type="component" value="Unassembled WGS sequence"/>
</dbReference>
<evidence type="ECO:0000256" key="5">
    <source>
        <dbReference type="PIRNR" id="PIRNR016557"/>
    </source>
</evidence>
<comment type="catalytic activity">
    <reaction evidence="4 5">
        <text>O-phospho-L-tyrosyl-[protein] + H2O = L-tyrosyl-[protein] + phosphate</text>
        <dbReference type="Rhea" id="RHEA:10684"/>
        <dbReference type="Rhea" id="RHEA-COMP:10136"/>
        <dbReference type="Rhea" id="RHEA-COMP:20101"/>
        <dbReference type="ChEBI" id="CHEBI:15377"/>
        <dbReference type="ChEBI" id="CHEBI:43474"/>
        <dbReference type="ChEBI" id="CHEBI:46858"/>
        <dbReference type="ChEBI" id="CHEBI:61978"/>
        <dbReference type="EC" id="3.1.3.48"/>
    </reaction>
</comment>
<comment type="similarity">
    <text evidence="1 5">Belongs to the metallo-dependent hydrolases superfamily. CpsB/CapC family.</text>
</comment>
<evidence type="ECO:0000313" key="6">
    <source>
        <dbReference type="EMBL" id="EFU74844.1"/>
    </source>
</evidence>
<dbReference type="GO" id="GO:0004725">
    <property type="term" value="F:protein tyrosine phosphatase activity"/>
    <property type="evidence" value="ECO:0007669"/>
    <property type="project" value="UniProtKB-UniRule"/>
</dbReference>
<dbReference type="AlphaFoldDB" id="E6LD63"/>